<gene>
    <name evidence="2" type="ORF">THASP1DRAFT_27800</name>
</gene>
<name>A0A4P9XVW2_9FUNG</name>
<feature type="transmembrane region" description="Helical" evidence="1">
    <location>
        <begin position="12"/>
        <end position="31"/>
    </location>
</feature>
<feature type="transmembrane region" description="Helical" evidence="1">
    <location>
        <begin position="258"/>
        <end position="279"/>
    </location>
</feature>
<protein>
    <submittedName>
        <fullName evidence="2">Uncharacterized protein</fullName>
    </submittedName>
</protein>
<feature type="transmembrane region" description="Helical" evidence="1">
    <location>
        <begin position="299"/>
        <end position="320"/>
    </location>
</feature>
<dbReference type="AlphaFoldDB" id="A0A4P9XVW2"/>
<dbReference type="Proteomes" id="UP000271241">
    <property type="component" value="Unassembled WGS sequence"/>
</dbReference>
<feature type="transmembrane region" description="Helical" evidence="1">
    <location>
        <begin position="81"/>
        <end position="103"/>
    </location>
</feature>
<keyword evidence="1" id="KW-0472">Membrane</keyword>
<keyword evidence="1" id="KW-1133">Transmembrane helix</keyword>
<keyword evidence="1" id="KW-0812">Transmembrane</keyword>
<dbReference type="EMBL" id="KZ992453">
    <property type="protein sequence ID" value="RKP10428.1"/>
    <property type="molecule type" value="Genomic_DNA"/>
</dbReference>
<reference evidence="3" key="1">
    <citation type="journal article" date="2018" name="Nat. Microbiol.">
        <title>Leveraging single-cell genomics to expand the fungal tree of life.</title>
        <authorList>
            <person name="Ahrendt S.R."/>
            <person name="Quandt C.A."/>
            <person name="Ciobanu D."/>
            <person name="Clum A."/>
            <person name="Salamov A."/>
            <person name="Andreopoulos B."/>
            <person name="Cheng J.F."/>
            <person name="Woyke T."/>
            <person name="Pelin A."/>
            <person name="Henrissat B."/>
            <person name="Reynolds N.K."/>
            <person name="Benny G.L."/>
            <person name="Smith M.E."/>
            <person name="James T.Y."/>
            <person name="Grigoriev I.V."/>
        </authorList>
    </citation>
    <scope>NUCLEOTIDE SEQUENCE [LARGE SCALE GENOMIC DNA]</scope>
    <source>
        <strain evidence="3">RSA 1356</strain>
    </source>
</reference>
<feature type="transmembrane region" description="Helical" evidence="1">
    <location>
        <begin position="368"/>
        <end position="391"/>
    </location>
</feature>
<sequence>MSTSGDKPWALYTSLLVLLFAYIIAPIYYLLQFKRRLPAVRHRGPTLIACAAFSHAILIGWEMTRLVLHIHVSCHADMWIQLVGGVLAIGSLCGKAWRLILLYRLSEARFMKGWNKRPARYSQQRWRQRMFPVLRTLTTPCRWLPRWMRCLPQNVERRWELSSIDSQAPMGHEVGLAPREEAAAAVVVALDALAPAPATEPTEEPCGCAGVGTDTQTQARCSAASTFPSSPTPWATVSPASQKGDWYHRYQESLSNNWIFYNVLLGCLLTAGLCALLQAIPDNVPIVGPDEIIFCYRTIPFYVGYGIGSLLAFLILPLFVHQMIRVRDAFRIRLELTVSLFTTNFSMLQSIVFTFLPAGIIDDATRSSIVPGTIMAAYILVHAAAVILPLWETTRFGANHRNSSVVLSEFEAAMQDAAMLEKASP</sequence>
<feature type="transmembrane region" description="Helical" evidence="1">
    <location>
        <begin position="332"/>
        <end position="356"/>
    </location>
</feature>
<keyword evidence="3" id="KW-1185">Reference proteome</keyword>
<evidence type="ECO:0000256" key="1">
    <source>
        <dbReference type="SAM" id="Phobius"/>
    </source>
</evidence>
<organism evidence="2 3">
    <name type="scientific">Thamnocephalis sphaerospora</name>
    <dbReference type="NCBI Taxonomy" id="78915"/>
    <lineage>
        <taxon>Eukaryota</taxon>
        <taxon>Fungi</taxon>
        <taxon>Fungi incertae sedis</taxon>
        <taxon>Zoopagomycota</taxon>
        <taxon>Zoopagomycotina</taxon>
        <taxon>Zoopagomycetes</taxon>
        <taxon>Zoopagales</taxon>
        <taxon>Sigmoideomycetaceae</taxon>
        <taxon>Thamnocephalis</taxon>
    </lineage>
</organism>
<evidence type="ECO:0000313" key="3">
    <source>
        <dbReference type="Proteomes" id="UP000271241"/>
    </source>
</evidence>
<proteinExistence type="predicted"/>
<feature type="transmembrane region" description="Helical" evidence="1">
    <location>
        <begin position="43"/>
        <end position="61"/>
    </location>
</feature>
<evidence type="ECO:0000313" key="2">
    <source>
        <dbReference type="EMBL" id="RKP10428.1"/>
    </source>
</evidence>
<accession>A0A4P9XVW2</accession>